<dbReference type="PANTHER" id="PTHR45527:SF1">
    <property type="entry name" value="FATTY ACID SYNTHASE"/>
    <property type="match status" value="1"/>
</dbReference>
<keyword evidence="1" id="KW-0596">Phosphopantetheine</keyword>
<dbReference type="Gene3D" id="3.30.300.30">
    <property type="match status" value="1"/>
</dbReference>
<comment type="caution">
    <text evidence="4">The sequence shown here is derived from an EMBL/GenBank/DDBJ whole genome shotgun (WGS) entry which is preliminary data.</text>
</comment>
<dbReference type="InterPro" id="IPR025110">
    <property type="entry name" value="AMP-bd_C"/>
</dbReference>
<dbReference type="SMART" id="SM00823">
    <property type="entry name" value="PKS_PP"/>
    <property type="match status" value="1"/>
</dbReference>
<dbReference type="Gene3D" id="3.30.559.10">
    <property type="entry name" value="Chloramphenicol acetyltransferase-like domain"/>
    <property type="match status" value="1"/>
</dbReference>
<dbReference type="Gene3D" id="1.10.1200.10">
    <property type="entry name" value="ACP-like"/>
    <property type="match status" value="1"/>
</dbReference>
<dbReference type="InterPro" id="IPR009081">
    <property type="entry name" value="PP-bd_ACP"/>
</dbReference>
<dbReference type="PROSITE" id="PS00012">
    <property type="entry name" value="PHOSPHOPANTETHEINE"/>
    <property type="match status" value="1"/>
</dbReference>
<dbReference type="InterPro" id="IPR036736">
    <property type="entry name" value="ACP-like_sf"/>
</dbReference>
<dbReference type="Gene3D" id="3.40.50.12780">
    <property type="entry name" value="N-terminal domain of ligase-like"/>
    <property type="match status" value="1"/>
</dbReference>
<dbReference type="EMBL" id="JAQQFN010000096">
    <property type="protein sequence ID" value="MFL9889263.1"/>
    <property type="molecule type" value="Genomic_DNA"/>
</dbReference>
<dbReference type="Pfam" id="PF00550">
    <property type="entry name" value="PP-binding"/>
    <property type="match status" value="1"/>
</dbReference>
<protein>
    <submittedName>
        <fullName evidence="4">AMP-binding protein</fullName>
    </submittedName>
</protein>
<dbReference type="InterPro" id="IPR023213">
    <property type="entry name" value="CAT-like_dom_sf"/>
</dbReference>
<dbReference type="Proteomes" id="UP001629249">
    <property type="component" value="Unassembled WGS sequence"/>
</dbReference>
<gene>
    <name evidence="4" type="ORF">PQR66_40050</name>
</gene>
<reference evidence="4 5" key="1">
    <citation type="journal article" date="2024" name="Chem. Sci.">
        <title>Discovery of megapolipeptins by genome mining of a Burkholderiales bacteria collection.</title>
        <authorList>
            <person name="Paulo B.S."/>
            <person name="Recchia M.J.J."/>
            <person name="Lee S."/>
            <person name="Fergusson C.H."/>
            <person name="Romanowski S.B."/>
            <person name="Hernandez A."/>
            <person name="Krull N."/>
            <person name="Liu D.Y."/>
            <person name="Cavanagh H."/>
            <person name="Bos A."/>
            <person name="Gray C.A."/>
            <person name="Murphy B.T."/>
            <person name="Linington R.G."/>
            <person name="Eustaquio A.S."/>
        </authorList>
    </citation>
    <scope>NUCLEOTIDE SEQUENCE [LARGE SCALE GENOMIC DNA]</scope>
    <source>
        <strain evidence="4 5">RL16-012-BIC-B</strain>
    </source>
</reference>
<evidence type="ECO:0000313" key="5">
    <source>
        <dbReference type="Proteomes" id="UP001629249"/>
    </source>
</evidence>
<dbReference type="RefSeq" id="WP_408336609.1">
    <property type="nucleotide sequence ID" value="NZ_JAQQFH010000107.1"/>
</dbReference>
<feature type="non-terminal residue" evidence="4">
    <location>
        <position position="1"/>
    </location>
</feature>
<evidence type="ECO:0000256" key="1">
    <source>
        <dbReference type="ARBA" id="ARBA00022450"/>
    </source>
</evidence>
<sequence>GAPMLGSPLPATQLRVLDASLNLVPQGVAGELYIGGQALARGYLKRAALTAGRFVPDPFSTQGARLYRTGDLARWRADGELEYLGRIDHQVKIRGFRIELGEVEAQLLAQQDVREAVVTAQGAAGGMRLVGYVAPHAGVTLDGASLRAALSAALPDYMVPSAVVVLEALPLTPNGKVDRKALPAPEFQTRGYEAPQGDFETTLAALFEQVLEVERVGRHDNFFDLGGDSILAVKTVSRVRQQCRVEIPLPVLFAHPTPAGIAAAMLASDAAETRPSGAHDTITRRTGAADRAPLSHAQERLWFLWRLDRNSPAYNTVGATRLAGQFDVDVARRA</sequence>
<keyword evidence="5" id="KW-1185">Reference proteome</keyword>
<proteinExistence type="predicted"/>
<evidence type="ECO:0000256" key="2">
    <source>
        <dbReference type="ARBA" id="ARBA00022553"/>
    </source>
</evidence>
<dbReference type="SUPFAM" id="SSF56801">
    <property type="entry name" value="Acetyl-CoA synthetase-like"/>
    <property type="match status" value="1"/>
</dbReference>
<dbReference type="InterPro" id="IPR000873">
    <property type="entry name" value="AMP-dep_synth/lig_dom"/>
</dbReference>
<name>A0ABW9A4I2_9BURK</name>
<dbReference type="PROSITE" id="PS50075">
    <property type="entry name" value="CARRIER"/>
    <property type="match status" value="1"/>
</dbReference>
<dbReference type="InterPro" id="IPR042099">
    <property type="entry name" value="ANL_N_sf"/>
</dbReference>
<organism evidence="4 5">
    <name type="scientific">Paraburkholderia agricolaris</name>
    <dbReference type="NCBI Taxonomy" id="2152888"/>
    <lineage>
        <taxon>Bacteria</taxon>
        <taxon>Pseudomonadati</taxon>
        <taxon>Pseudomonadota</taxon>
        <taxon>Betaproteobacteria</taxon>
        <taxon>Burkholderiales</taxon>
        <taxon>Burkholderiaceae</taxon>
        <taxon>Paraburkholderia</taxon>
    </lineage>
</organism>
<dbReference type="InterPro" id="IPR020806">
    <property type="entry name" value="PKS_PP-bd"/>
</dbReference>
<dbReference type="InterPro" id="IPR045851">
    <property type="entry name" value="AMP-bd_C_sf"/>
</dbReference>
<dbReference type="SUPFAM" id="SSF47336">
    <property type="entry name" value="ACP-like"/>
    <property type="match status" value="1"/>
</dbReference>
<feature type="domain" description="Carrier" evidence="3">
    <location>
        <begin position="194"/>
        <end position="269"/>
    </location>
</feature>
<dbReference type="InterPro" id="IPR006162">
    <property type="entry name" value="Ppantetheine_attach_site"/>
</dbReference>
<dbReference type="Pfam" id="PF00501">
    <property type="entry name" value="AMP-binding"/>
    <property type="match status" value="1"/>
</dbReference>
<evidence type="ECO:0000259" key="3">
    <source>
        <dbReference type="PROSITE" id="PS50075"/>
    </source>
</evidence>
<keyword evidence="2" id="KW-0597">Phosphoprotein</keyword>
<feature type="non-terminal residue" evidence="4">
    <location>
        <position position="334"/>
    </location>
</feature>
<dbReference type="PANTHER" id="PTHR45527">
    <property type="entry name" value="NONRIBOSOMAL PEPTIDE SYNTHETASE"/>
    <property type="match status" value="1"/>
</dbReference>
<accession>A0ABW9A4I2</accession>
<dbReference type="Pfam" id="PF13193">
    <property type="entry name" value="AMP-binding_C"/>
    <property type="match status" value="1"/>
</dbReference>
<evidence type="ECO:0000313" key="4">
    <source>
        <dbReference type="EMBL" id="MFL9889263.1"/>
    </source>
</evidence>
<dbReference type="SUPFAM" id="SSF52777">
    <property type="entry name" value="CoA-dependent acyltransferases"/>
    <property type="match status" value="1"/>
</dbReference>